<dbReference type="GO" id="GO:0005886">
    <property type="term" value="C:plasma membrane"/>
    <property type="evidence" value="ECO:0007669"/>
    <property type="project" value="TreeGrafter"/>
</dbReference>
<dbReference type="AlphaFoldDB" id="A0A328TVT7"/>
<dbReference type="PANTHER" id="PTHR38442:SF1">
    <property type="entry name" value="INNER MEMBRANE PROTEIN"/>
    <property type="match status" value="1"/>
</dbReference>
<dbReference type="InterPro" id="IPR007383">
    <property type="entry name" value="DUF445"/>
</dbReference>
<accession>A0A328TVT7</accession>
<name>A0A328TVT7_9BACL</name>
<reference evidence="1 2" key="1">
    <citation type="submission" date="2018-06" db="EMBL/GenBank/DDBJ databases">
        <title>Paenibacillus montanisoli sp. nov., isolated from mountain area soil.</title>
        <authorList>
            <person name="Wu M."/>
        </authorList>
    </citation>
    <scope>NUCLEOTIDE SEQUENCE [LARGE SCALE GENOMIC DNA]</scope>
    <source>
        <strain evidence="1 2">RA17</strain>
    </source>
</reference>
<evidence type="ECO:0000313" key="1">
    <source>
        <dbReference type="EMBL" id="RAP74618.1"/>
    </source>
</evidence>
<sequence>MIRMKWYGVSSTARRKIMAKDSRKNKQLANISLGIMAAGFAATLPFREGGLSLLHAGFEAGVIGGLADWFAVTALFRHPLGIPIPHTALLPRNRNKMSDGIVRVLEERLLAKESMLEKLRQLDLAQQLLPAIRQGLHAAVHSERLPHVLEGALRSVPAEKAVPLLSGEIRSAVERIDLEAALRGFLRNAKENGTDDRLLDLLLERAEVWVSTEGMRRELGNAVMKLVQGMNLGGLMQFAVNAFIGYLDEDRVGTMLQSFALMKVRELKIHHNEQRVAIKKHLLEGLETVISQLSETGQLLAMRDELLASFDLDGELTRLLETWREKGIGFAHSEDFAAKAWPLIERLLDRLEENEGLIRGAEHWLKEQVAGLIERNHVKIGSFVKENLDRLDNDQLVELIEDKVGQDLQWIRVNGALCGFLIGLLLRSVEMITGYS</sequence>
<dbReference type="PANTHER" id="PTHR38442">
    <property type="entry name" value="INNER MEMBRANE PROTEIN-RELATED"/>
    <property type="match status" value="1"/>
</dbReference>
<organism evidence="1 2">
    <name type="scientific">Paenibacillus montanisoli</name>
    <dbReference type="NCBI Taxonomy" id="2081970"/>
    <lineage>
        <taxon>Bacteria</taxon>
        <taxon>Bacillati</taxon>
        <taxon>Bacillota</taxon>
        <taxon>Bacilli</taxon>
        <taxon>Bacillales</taxon>
        <taxon>Paenibacillaceae</taxon>
        <taxon>Paenibacillus</taxon>
    </lineage>
</organism>
<dbReference type="EMBL" id="QLUW01000004">
    <property type="protein sequence ID" value="RAP74618.1"/>
    <property type="molecule type" value="Genomic_DNA"/>
</dbReference>
<dbReference type="Pfam" id="PF04286">
    <property type="entry name" value="DUF445"/>
    <property type="match status" value="1"/>
</dbReference>
<proteinExistence type="predicted"/>
<comment type="caution">
    <text evidence="1">The sequence shown here is derived from an EMBL/GenBank/DDBJ whole genome shotgun (WGS) entry which is preliminary data.</text>
</comment>
<keyword evidence="2" id="KW-1185">Reference proteome</keyword>
<evidence type="ECO:0000313" key="2">
    <source>
        <dbReference type="Proteomes" id="UP000249260"/>
    </source>
</evidence>
<dbReference type="OrthoDB" id="9769590at2"/>
<dbReference type="Proteomes" id="UP000249260">
    <property type="component" value="Unassembled WGS sequence"/>
</dbReference>
<protein>
    <submittedName>
        <fullName evidence="1">DUF445 domain-containing protein</fullName>
    </submittedName>
</protein>
<gene>
    <name evidence="1" type="ORF">DL346_21410</name>
</gene>